<dbReference type="EMBL" id="BPLQ01006661">
    <property type="protein sequence ID" value="GIY24304.1"/>
    <property type="molecule type" value="Genomic_DNA"/>
</dbReference>
<name>A0AAV4RRV9_9ARAC</name>
<dbReference type="AlphaFoldDB" id="A0AAV4RRV9"/>
<proteinExistence type="predicted"/>
<keyword evidence="2" id="KW-1185">Reference proteome</keyword>
<gene>
    <name evidence="1" type="ORF">CDAR_163711</name>
</gene>
<evidence type="ECO:0000313" key="2">
    <source>
        <dbReference type="Proteomes" id="UP001054837"/>
    </source>
</evidence>
<accession>A0AAV4RRV9</accession>
<protein>
    <submittedName>
        <fullName evidence="1">Uncharacterized protein</fullName>
    </submittedName>
</protein>
<dbReference type="Proteomes" id="UP001054837">
    <property type="component" value="Unassembled WGS sequence"/>
</dbReference>
<organism evidence="1 2">
    <name type="scientific">Caerostris darwini</name>
    <dbReference type="NCBI Taxonomy" id="1538125"/>
    <lineage>
        <taxon>Eukaryota</taxon>
        <taxon>Metazoa</taxon>
        <taxon>Ecdysozoa</taxon>
        <taxon>Arthropoda</taxon>
        <taxon>Chelicerata</taxon>
        <taxon>Arachnida</taxon>
        <taxon>Araneae</taxon>
        <taxon>Araneomorphae</taxon>
        <taxon>Entelegynae</taxon>
        <taxon>Araneoidea</taxon>
        <taxon>Araneidae</taxon>
        <taxon>Caerostris</taxon>
    </lineage>
</organism>
<comment type="caution">
    <text evidence="1">The sequence shown here is derived from an EMBL/GenBank/DDBJ whole genome shotgun (WGS) entry which is preliminary data.</text>
</comment>
<reference evidence="1 2" key="1">
    <citation type="submission" date="2021-06" db="EMBL/GenBank/DDBJ databases">
        <title>Caerostris darwini draft genome.</title>
        <authorList>
            <person name="Kono N."/>
            <person name="Arakawa K."/>
        </authorList>
    </citation>
    <scope>NUCLEOTIDE SEQUENCE [LARGE SCALE GENOMIC DNA]</scope>
</reference>
<sequence>MYQLLPKTAFAIIKHLVHVPTPTTKPQNEKAFILPLSLFDSLLSSALVAPTTKRLLVECTWHPHFLMKRGDSGHERKHPSMAPSTICF</sequence>
<evidence type="ECO:0000313" key="1">
    <source>
        <dbReference type="EMBL" id="GIY24304.1"/>
    </source>
</evidence>